<proteinExistence type="predicted"/>
<keyword evidence="2" id="KW-1185">Reference proteome</keyword>
<gene>
    <name evidence="1" type="ORF">GA0070622_0895</name>
</gene>
<evidence type="ECO:0000313" key="1">
    <source>
        <dbReference type="EMBL" id="SBT63927.1"/>
    </source>
</evidence>
<dbReference type="AlphaFoldDB" id="A0A1A9B4U7"/>
<sequence length="142" mass="15175">MTGVDIQAHADTILGLLRAREDLTVYPPEEPDDAGQIVPDEAEPPYVAVQIRPGFALGPSIVAATTRAVFDITAHCVGGNDIAARAVAQQVVDALLDTVPVIAGRQCFPIRYLDSPPVRADESTGRLVVDQVYVFRLETLPG</sequence>
<organism evidence="1 2">
    <name type="scientific">Micromonospora sediminicola</name>
    <dbReference type="NCBI Taxonomy" id="946078"/>
    <lineage>
        <taxon>Bacteria</taxon>
        <taxon>Bacillati</taxon>
        <taxon>Actinomycetota</taxon>
        <taxon>Actinomycetes</taxon>
        <taxon>Micromonosporales</taxon>
        <taxon>Micromonosporaceae</taxon>
        <taxon>Micromonospora</taxon>
    </lineage>
</organism>
<reference evidence="2" key="1">
    <citation type="submission" date="2016-06" db="EMBL/GenBank/DDBJ databases">
        <authorList>
            <person name="Varghese N."/>
            <person name="Submissions Spin"/>
        </authorList>
    </citation>
    <scope>NUCLEOTIDE SEQUENCE [LARGE SCALE GENOMIC DNA]</scope>
    <source>
        <strain evidence="2">DSM 45794</strain>
    </source>
</reference>
<evidence type="ECO:0000313" key="2">
    <source>
        <dbReference type="Proteomes" id="UP000199558"/>
    </source>
</evidence>
<accession>A0A1A9B4U7</accession>
<dbReference type="OrthoDB" id="3394230at2"/>
<dbReference type="STRING" id="946078.GA0070622_0895"/>
<protein>
    <recommendedName>
        <fullName evidence="3">DUF3168 domain-containing protein</fullName>
    </recommendedName>
</protein>
<name>A0A1A9B4U7_9ACTN</name>
<dbReference type="RefSeq" id="WP_091568870.1">
    <property type="nucleotide sequence ID" value="NZ_FLRH01000003.1"/>
</dbReference>
<evidence type="ECO:0008006" key="3">
    <source>
        <dbReference type="Google" id="ProtNLM"/>
    </source>
</evidence>
<dbReference type="Proteomes" id="UP000199558">
    <property type="component" value="Unassembled WGS sequence"/>
</dbReference>
<dbReference type="EMBL" id="FLRH01000003">
    <property type="protein sequence ID" value="SBT63927.1"/>
    <property type="molecule type" value="Genomic_DNA"/>
</dbReference>